<sequence length="73" mass="8072">MRRIDKHFLCHLSCAPRRNSETANRPASLGGLSNTSKAAPDVKGPVWCRRWCSSQTTAGTVTSRGLFTSDRYC</sequence>
<dbReference type="Proteomes" id="UP000510721">
    <property type="component" value="Chromosome"/>
</dbReference>
<dbReference type="AlphaFoldDB" id="A0A859QP89"/>
<proteinExistence type="predicted"/>
<dbReference type="EMBL" id="CP041238">
    <property type="protein sequence ID" value="QLL61239.1"/>
    <property type="molecule type" value="Genomic_DNA"/>
</dbReference>
<keyword evidence="3" id="KW-1185">Reference proteome</keyword>
<evidence type="ECO:0000313" key="2">
    <source>
        <dbReference type="EMBL" id="QLL61239.1"/>
    </source>
</evidence>
<gene>
    <name evidence="2" type="ORF">FKV68_07130</name>
</gene>
<dbReference type="KEGG" id="emx:FKV68_07130"/>
<accession>A0A859QP89</accession>
<feature type="compositionally biased region" description="Polar residues" evidence="1">
    <location>
        <begin position="21"/>
        <end position="37"/>
    </location>
</feature>
<name>A0A859QP89_9HYPH</name>
<feature type="region of interest" description="Disordered" evidence="1">
    <location>
        <begin position="19"/>
        <end position="42"/>
    </location>
</feature>
<evidence type="ECO:0000256" key="1">
    <source>
        <dbReference type="SAM" id="MobiDB-lite"/>
    </source>
</evidence>
<protein>
    <submittedName>
        <fullName evidence="2">Uncharacterized protein</fullName>
    </submittedName>
</protein>
<evidence type="ECO:0000313" key="3">
    <source>
        <dbReference type="Proteomes" id="UP000510721"/>
    </source>
</evidence>
<reference evidence="2 3" key="1">
    <citation type="submission" date="2019-06" db="EMBL/GenBank/DDBJ databases">
        <title>Complete genome sequence of Ensifer mexicanus ITTG R7 isolated from nodules of Acacia angustissima (Mill.) Kuntze.</title>
        <authorList>
            <person name="Rincon-Rosales R."/>
            <person name="Rogel M.A."/>
            <person name="Guerrero G."/>
            <person name="Rincon-Molina C.I."/>
            <person name="Lopez-Lopez A."/>
            <person name="Martinez-Romero E."/>
        </authorList>
    </citation>
    <scope>NUCLEOTIDE SEQUENCE [LARGE SCALE GENOMIC DNA]</scope>
    <source>
        <strain evidence="2 3">ITTG R7</strain>
    </source>
</reference>
<organism evidence="2 3">
    <name type="scientific">Sinorhizobium mexicanum</name>
    <dbReference type="NCBI Taxonomy" id="375549"/>
    <lineage>
        <taxon>Bacteria</taxon>
        <taxon>Pseudomonadati</taxon>
        <taxon>Pseudomonadota</taxon>
        <taxon>Alphaproteobacteria</taxon>
        <taxon>Hyphomicrobiales</taxon>
        <taxon>Rhizobiaceae</taxon>
        <taxon>Sinorhizobium/Ensifer group</taxon>
        <taxon>Sinorhizobium</taxon>
    </lineage>
</organism>